<keyword evidence="4 5" id="KW-0472">Membrane</keyword>
<protein>
    <submittedName>
        <fullName evidence="6">Ion channel</fullName>
    </submittedName>
</protein>
<keyword evidence="3 5" id="KW-1133">Transmembrane helix</keyword>
<keyword evidence="7" id="KW-1185">Reference proteome</keyword>
<organism evidence="6 7">
    <name type="scientific">Mycena venus</name>
    <dbReference type="NCBI Taxonomy" id="2733690"/>
    <lineage>
        <taxon>Eukaryota</taxon>
        <taxon>Fungi</taxon>
        <taxon>Dikarya</taxon>
        <taxon>Basidiomycota</taxon>
        <taxon>Agaricomycotina</taxon>
        <taxon>Agaricomycetes</taxon>
        <taxon>Agaricomycetidae</taxon>
        <taxon>Agaricales</taxon>
        <taxon>Marasmiineae</taxon>
        <taxon>Mycenaceae</taxon>
        <taxon>Mycena</taxon>
    </lineage>
</organism>
<dbReference type="OrthoDB" id="10010920at2759"/>
<dbReference type="PANTHER" id="PTHR30266:SF2">
    <property type="entry name" value="LARGE-CONDUCTANCE MECHANOSENSITIVE CHANNEL"/>
    <property type="match status" value="1"/>
</dbReference>
<keyword evidence="2 5" id="KW-0812">Transmembrane</keyword>
<evidence type="ECO:0000256" key="4">
    <source>
        <dbReference type="ARBA" id="ARBA00023136"/>
    </source>
</evidence>
<dbReference type="GO" id="GO:0008381">
    <property type="term" value="F:mechanosensitive monoatomic ion channel activity"/>
    <property type="evidence" value="ECO:0007669"/>
    <property type="project" value="TreeGrafter"/>
</dbReference>
<dbReference type="Proteomes" id="UP000620124">
    <property type="component" value="Unassembled WGS sequence"/>
</dbReference>
<dbReference type="SUPFAM" id="SSF81330">
    <property type="entry name" value="Gated mechanosensitive channel"/>
    <property type="match status" value="1"/>
</dbReference>
<evidence type="ECO:0000256" key="2">
    <source>
        <dbReference type="ARBA" id="ARBA00022692"/>
    </source>
</evidence>
<gene>
    <name evidence="6" type="ORF">MVEN_00375800</name>
</gene>
<evidence type="ECO:0000313" key="7">
    <source>
        <dbReference type="Proteomes" id="UP000620124"/>
    </source>
</evidence>
<evidence type="ECO:0000256" key="5">
    <source>
        <dbReference type="SAM" id="Phobius"/>
    </source>
</evidence>
<accession>A0A8H6YVG4</accession>
<sequence>MSDYQGEPAFRQKLKTAWQGFKGERRLRLLPRIRNILTSDSHFTDFIGRDNVLEVSLGLIISSSFQRIVNSLVSDILLPFLSLLPFIDRNMASKFAVLRNGPNPPYNTVQQADNDGAITLNYGSFIDAVFNFFFIGITLYIAVQVYSAASHDTVIKHSVKCDYCRKYIPETAKRCAFCTSWRDGREDETSALAPRTGSN</sequence>
<dbReference type="InterPro" id="IPR037673">
    <property type="entry name" value="MSC/AndL"/>
</dbReference>
<comment type="subcellular location">
    <subcellularLocation>
        <location evidence="1">Membrane</location>
        <topology evidence="1">Multi-pass membrane protein</topology>
    </subcellularLocation>
</comment>
<feature type="transmembrane region" description="Helical" evidence="5">
    <location>
        <begin position="128"/>
        <end position="149"/>
    </location>
</feature>
<evidence type="ECO:0000256" key="3">
    <source>
        <dbReference type="ARBA" id="ARBA00022989"/>
    </source>
</evidence>
<name>A0A8H6YVG4_9AGAR</name>
<dbReference type="Gene3D" id="1.10.1200.120">
    <property type="entry name" value="Large-conductance mechanosensitive channel, MscL, domain 1"/>
    <property type="match status" value="1"/>
</dbReference>
<dbReference type="InterPro" id="IPR036019">
    <property type="entry name" value="MscL_channel"/>
</dbReference>
<dbReference type="PANTHER" id="PTHR30266">
    <property type="entry name" value="MECHANOSENSITIVE CHANNEL MSCL"/>
    <property type="match status" value="1"/>
</dbReference>
<reference evidence="6" key="1">
    <citation type="submission" date="2020-05" db="EMBL/GenBank/DDBJ databases">
        <title>Mycena genomes resolve the evolution of fungal bioluminescence.</title>
        <authorList>
            <person name="Tsai I.J."/>
        </authorList>
    </citation>
    <scope>NUCLEOTIDE SEQUENCE</scope>
    <source>
        <strain evidence="6">CCC161011</strain>
    </source>
</reference>
<evidence type="ECO:0000313" key="6">
    <source>
        <dbReference type="EMBL" id="KAF7365046.1"/>
    </source>
</evidence>
<proteinExistence type="predicted"/>
<comment type="caution">
    <text evidence="6">The sequence shown here is derived from an EMBL/GenBank/DDBJ whole genome shotgun (WGS) entry which is preliminary data.</text>
</comment>
<dbReference type="AlphaFoldDB" id="A0A8H6YVG4"/>
<dbReference type="EMBL" id="JACAZI010000003">
    <property type="protein sequence ID" value="KAF7365046.1"/>
    <property type="molecule type" value="Genomic_DNA"/>
</dbReference>
<dbReference type="GO" id="GO:0016020">
    <property type="term" value="C:membrane"/>
    <property type="evidence" value="ECO:0007669"/>
    <property type="project" value="UniProtKB-SubCell"/>
</dbReference>
<dbReference type="Pfam" id="PF01741">
    <property type="entry name" value="MscL"/>
    <property type="match status" value="1"/>
</dbReference>
<evidence type="ECO:0000256" key="1">
    <source>
        <dbReference type="ARBA" id="ARBA00004141"/>
    </source>
</evidence>